<dbReference type="Proteomes" id="UP000298057">
    <property type="component" value="Unassembled WGS sequence"/>
</dbReference>
<reference evidence="2" key="1">
    <citation type="journal article" date="2019" name="PLoS Negl. Trop. Dis.">
        <title>Revisiting the worldwide diversity of Leptospira species in the environment.</title>
        <authorList>
            <person name="Vincent A.T."/>
            <person name="Schiettekatte O."/>
            <person name="Bourhy P."/>
            <person name="Veyrier F.J."/>
            <person name="Picardeau M."/>
        </authorList>
    </citation>
    <scope>NUCLEOTIDE SEQUENCE [LARGE SCALE GENOMIC DNA]</scope>
    <source>
        <strain evidence="2">201702406</strain>
    </source>
</reference>
<protein>
    <submittedName>
        <fullName evidence="1">Uncharacterized protein</fullName>
    </submittedName>
</protein>
<evidence type="ECO:0000313" key="2">
    <source>
        <dbReference type="Proteomes" id="UP000298057"/>
    </source>
</evidence>
<name>A0ABY2NFL6_9LEPT</name>
<gene>
    <name evidence="1" type="ORF">EHQ82_05400</name>
</gene>
<proteinExistence type="predicted"/>
<accession>A0ABY2NFL6</accession>
<sequence length="198" mass="24022">MNQELVQDLVKFIKKSIKLDYDEETVTESLEKKYGVSITDFGDHFRAEVETERYREILEKFDEYGPILLKKFNPKPDYDDWEDPNYSEIFSTFGFAKIFEKKKEFHDLSLAFYFIMNSLSVNIDPEECNRIVEYLSENGKLHLIQLHNKHALEYLWDNDPDYLYGCLEKHVEFCKKKYPERIKIFEKLEFYREWLESM</sequence>
<organism evidence="1 2">
    <name type="scientific">Leptospira selangorensis</name>
    <dbReference type="NCBI Taxonomy" id="2484982"/>
    <lineage>
        <taxon>Bacteria</taxon>
        <taxon>Pseudomonadati</taxon>
        <taxon>Spirochaetota</taxon>
        <taxon>Spirochaetia</taxon>
        <taxon>Leptospirales</taxon>
        <taxon>Leptospiraceae</taxon>
        <taxon>Leptospira</taxon>
    </lineage>
</organism>
<dbReference type="RefSeq" id="WP_135626496.1">
    <property type="nucleotide sequence ID" value="NZ_RQGU01000071.1"/>
</dbReference>
<dbReference type="EMBL" id="RQGU01000071">
    <property type="protein sequence ID" value="TGM23584.1"/>
    <property type="molecule type" value="Genomic_DNA"/>
</dbReference>
<keyword evidence="2" id="KW-1185">Reference proteome</keyword>
<comment type="caution">
    <text evidence="1">The sequence shown here is derived from an EMBL/GenBank/DDBJ whole genome shotgun (WGS) entry which is preliminary data.</text>
</comment>
<evidence type="ECO:0000313" key="1">
    <source>
        <dbReference type="EMBL" id="TGM23584.1"/>
    </source>
</evidence>